<evidence type="ECO:0000313" key="1">
    <source>
        <dbReference type="EMBL" id="GBN13500.1"/>
    </source>
</evidence>
<name>A0A4Y2LH73_ARAVE</name>
<sequence length="168" mass="19411">MIFLDQKKVRECENGQVRLLKCEYPIESKTLRRKYDVIGWLFPSKDVGKIAIIKGKMTASRYVIIMPQNLKKSIRNLSVGRRYIFQRGGGSRDSSSDIDECSNSINFTTPKEKKAKIKSKAAKKDASQGDNNEQLDHTCEADVLCKECSENYYKSKRKCDWLRCIMRQ</sequence>
<gene>
    <name evidence="1" type="ORF">AVEN_155392_1</name>
</gene>
<protein>
    <submittedName>
        <fullName evidence="1">Uncharacterized protein</fullName>
    </submittedName>
</protein>
<reference evidence="1 2" key="1">
    <citation type="journal article" date="2019" name="Sci. Rep.">
        <title>Orb-weaving spider Araneus ventricosus genome elucidates the spidroin gene catalogue.</title>
        <authorList>
            <person name="Kono N."/>
            <person name="Nakamura H."/>
            <person name="Ohtoshi R."/>
            <person name="Moran D.A.P."/>
            <person name="Shinohara A."/>
            <person name="Yoshida Y."/>
            <person name="Fujiwara M."/>
            <person name="Mori M."/>
            <person name="Tomita M."/>
            <person name="Arakawa K."/>
        </authorList>
    </citation>
    <scope>NUCLEOTIDE SEQUENCE [LARGE SCALE GENOMIC DNA]</scope>
</reference>
<evidence type="ECO:0000313" key="2">
    <source>
        <dbReference type="Proteomes" id="UP000499080"/>
    </source>
</evidence>
<proteinExistence type="predicted"/>
<organism evidence="1 2">
    <name type="scientific">Araneus ventricosus</name>
    <name type="common">Orbweaver spider</name>
    <name type="synonym">Epeira ventricosa</name>
    <dbReference type="NCBI Taxonomy" id="182803"/>
    <lineage>
        <taxon>Eukaryota</taxon>
        <taxon>Metazoa</taxon>
        <taxon>Ecdysozoa</taxon>
        <taxon>Arthropoda</taxon>
        <taxon>Chelicerata</taxon>
        <taxon>Arachnida</taxon>
        <taxon>Araneae</taxon>
        <taxon>Araneomorphae</taxon>
        <taxon>Entelegynae</taxon>
        <taxon>Araneoidea</taxon>
        <taxon>Araneidae</taxon>
        <taxon>Araneus</taxon>
    </lineage>
</organism>
<dbReference type="EMBL" id="BGPR01005796">
    <property type="protein sequence ID" value="GBN13500.1"/>
    <property type="molecule type" value="Genomic_DNA"/>
</dbReference>
<dbReference type="Proteomes" id="UP000499080">
    <property type="component" value="Unassembled WGS sequence"/>
</dbReference>
<keyword evidence="2" id="KW-1185">Reference proteome</keyword>
<dbReference type="AlphaFoldDB" id="A0A4Y2LH73"/>
<accession>A0A4Y2LH73</accession>
<comment type="caution">
    <text evidence="1">The sequence shown here is derived from an EMBL/GenBank/DDBJ whole genome shotgun (WGS) entry which is preliminary data.</text>
</comment>